<evidence type="ECO:0000256" key="1">
    <source>
        <dbReference type="SAM" id="Phobius"/>
    </source>
</evidence>
<reference evidence="3 4" key="1">
    <citation type="submission" date="2022-10" db="EMBL/GenBank/DDBJ databases">
        <title>paucibacter sp. hw8 Genome sequencing.</title>
        <authorList>
            <person name="Park S."/>
        </authorList>
    </citation>
    <scope>NUCLEOTIDE SEQUENCE [LARGE SCALE GENOMIC DNA]</scope>
    <source>
        <strain evidence="4">hw8</strain>
    </source>
</reference>
<sequence length="355" mass="40461">MGILRTLLAITVVLGHTYGFLFVGGRNAVQSFYMISGFLISYVLVESKAYGRSLDFYVSRYLRLFPAYALIALLTLLSYCLLGNNEFFAVYANLPFSATIVLFVSNSFIFLQDWVMFLGASGSDLIFTSDFRNSDVLLWKGLLVPPAWTLGVELSFYLLAPFVLKRKNIIYFTLAVSLLVRVVLYIFGLANKDPWTYRFFPAELTMFMAGALSHQLLLPVYRNLKLEGFGGIERLAKVVTTFLIIFVVMYHLIPVKDLYKMLFLFLFLFIALPSAFLFQCNSGFDRKIGELSYPIYISHMLVIFVLSKSSLSIFIEDKAIFAFIVVFLVVIVSVSLDYVVIKPIEGYRRAFRKNI</sequence>
<name>A0ABT5KUS0_9BURK</name>
<keyword evidence="1" id="KW-1133">Transmembrane helix</keyword>
<evidence type="ECO:0000259" key="2">
    <source>
        <dbReference type="Pfam" id="PF01757"/>
    </source>
</evidence>
<accession>A0ABT5KUS0</accession>
<keyword evidence="1" id="KW-0472">Membrane</keyword>
<feature type="domain" description="Acyltransferase 3" evidence="2">
    <location>
        <begin position="3"/>
        <end position="336"/>
    </location>
</feature>
<evidence type="ECO:0000313" key="3">
    <source>
        <dbReference type="EMBL" id="MDC8786690.1"/>
    </source>
</evidence>
<keyword evidence="4" id="KW-1185">Reference proteome</keyword>
<feature type="transmembrane region" description="Helical" evidence="1">
    <location>
        <begin position="319"/>
        <end position="341"/>
    </location>
</feature>
<feature type="transmembrane region" description="Helical" evidence="1">
    <location>
        <begin position="199"/>
        <end position="222"/>
    </location>
</feature>
<dbReference type="InterPro" id="IPR050879">
    <property type="entry name" value="Acyltransferase_3"/>
</dbReference>
<protein>
    <submittedName>
        <fullName evidence="3">Acyltransferase family protein</fullName>
    </submittedName>
</protein>
<feature type="transmembrane region" description="Helical" evidence="1">
    <location>
        <begin position="65"/>
        <end position="82"/>
    </location>
</feature>
<evidence type="ECO:0000313" key="4">
    <source>
        <dbReference type="Proteomes" id="UP001219862"/>
    </source>
</evidence>
<keyword evidence="3" id="KW-0808">Transferase</keyword>
<feature type="transmembrane region" description="Helical" evidence="1">
    <location>
        <begin position="169"/>
        <end position="187"/>
    </location>
</feature>
<feature type="transmembrane region" description="Helical" evidence="1">
    <location>
        <begin position="6"/>
        <end position="23"/>
    </location>
</feature>
<keyword evidence="3" id="KW-0012">Acyltransferase</keyword>
<comment type="caution">
    <text evidence="3">The sequence shown here is derived from an EMBL/GenBank/DDBJ whole genome shotgun (WGS) entry which is preliminary data.</text>
</comment>
<feature type="transmembrane region" description="Helical" evidence="1">
    <location>
        <begin position="137"/>
        <end position="160"/>
    </location>
</feature>
<feature type="transmembrane region" description="Helical" evidence="1">
    <location>
        <begin position="234"/>
        <end position="253"/>
    </location>
</feature>
<dbReference type="RefSeq" id="WP_273597806.1">
    <property type="nucleotide sequence ID" value="NZ_JAQQXS010000015.1"/>
</dbReference>
<gene>
    <name evidence="3" type="ORF">PRZ01_15980</name>
</gene>
<feature type="transmembrane region" description="Helical" evidence="1">
    <location>
        <begin position="259"/>
        <end position="278"/>
    </location>
</feature>
<proteinExistence type="predicted"/>
<keyword evidence="1" id="KW-0812">Transmembrane</keyword>
<organism evidence="3 4">
    <name type="scientific">Roseateles koreensis</name>
    <dbReference type="NCBI Taxonomy" id="2987526"/>
    <lineage>
        <taxon>Bacteria</taxon>
        <taxon>Pseudomonadati</taxon>
        <taxon>Pseudomonadota</taxon>
        <taxon>Betaproteobacteria</taxon>
        <taxon>Burkholderiales</taxon>
        <taxon>Sphaerotilaceae</taxon>
        <taxon>Roseateles</taxon>
    </lineage>
</organism>
<dbReference type="InterPro" id="IPR002656">
    <property type="entry name" value="Acyl_transf_3_dom"/>
</dbReference>
<feature type="transmembrane region" description="Helical" evidence="1">
    <location>
        <begin position="94"/>
        <end position="117"/>
    </location>
</feature>
<dbReference type="EMBL" id="JAQQXS010000015">
    <property type="protein sequence ID" value="MDC8786690.1"/>
    <property type="molecule type" value="Genomic_DNA"/>
</dbReference>
<dbReference type="GO" id="GO:0016746">
    <property type="term" value="F:acyltransferase activity"/>
    <property type="evidence" value="ECO:0007669"/>
    <property type="project" value="UniProtKB-KW"/>
</dbReference>
<dbReference type="PANTHER" id="PTHR23028">
    <property type="entry name" value="ACETYLTRANSFERASE"/>
    <property type="match status" value="1"/>
</dbReference>
<feature type="transmembrane region" description="Helical" evidence="1">
    <location>
        <begin position="290"/>
        <end position="307"/>
    </location>
</feature>
<dbReference type="Pfam" id="PF01757">
    <property type="entry name" value="Acyl_transf_3"/>
    <property type="match status" value="1"/>
</dbReference>
<dbReference type="Proteomes" id="UP001219862">
    <property type="component" value="Unassembled WGS sequence"/>
</dbReference>
<dbReference type="PANTHER" id="PTHR23028:SF53">
    <property type="entry name" value="ACYL_TRANSF_3 DOMAIN-CONTAINING PROTEIN"/>
    <property type="match status" value="1"/>
</dbReference>